<evidence type="ECO:0000256" key="3">
    <source>
        <dbReference type="ARBA" id="ARBA00022723"/>
    </source>
</evidence>
<evidence type="ECO:0000256" key="4">
    <source>
        <dbReference type="ARBA" id="ARBA00022833"/>
    </source>
</evidence>
<dbReference type="InterPro" id="IPR011032">
    <property type="entry name" value="GroES-like_sf"/>
</dbReference>
<gene>
    <name evidence="6" type="ORF">FEF26_01380</name>
</gene>
<evidence type="ECO:0000256" key="1">
    <source>
        <dbReference type="ARBA" id="ARBA00001947"/>
    </source>
</evidence>
<organism evidence="6 7">
    <name type="scientific">Nesterenkonia salmonea</name>
    <dbReference type="NCBI Taxonomy" id="1804987"/>
    <lineage>
        <taxon>Bacteria</taxon>
        <taxon>Bacillati</taxon>
        <taxon>Actinomycetota</taxon>
        <taxon>Actinomycetes</taxon>
        <taxon>Micrococcales</taxon>
        <taxon>Micrococcaceae</taxon>
        <taxon>Nesterenkonia</taxon>
    </lineage>
</organism>
<keyword evidence="4" id="KW-0862">Zinc</keyword>
<comment type="caution">
    <text evidence="6">The sequence shown here is derived from an EMBL/GenBank/DDBJ whole genome shotgun (WGS) entry which is preliminary data.</text>
</comment>
<accession>A0A5R9BHU7</accession>
<comment type="similarity">
    <text evidence="2">Belongs to the zinc-containing alcohol dehydrogenase family.</text>
</comment>
<sequence length="334" mass="35287">MTLTARELWIESPRSARVRNVAAPEPGPGQVLLETELSGISPGTESVVYRGEVPDAVASLMAAPHQLGNLPFPVSHGYLNVAVVRQGPEDLIGKRVFSLTGHRSHAVVPVEACHVVPDDMPSSRALVAGIAEVGLNAVWEAQSTLGDRIAVVGAGLVGLVTALLLSQVTPARLQVVEVDSARRALVAELGLHAVSPEEASGDNDAVFHTSAAQSGLGRALDITGDDGAVVEMSWYGTSEPNVPLGGGFHARRLRIIGAQVGEVAAPKRLRRTRRQRLAAALELLDPRFDALVTGSSSLDDLPTVLDDFSRKADWTRNQLLHAVTYAPSETQGAD</sequence>
<dbReference type="PANTHER" id="PTHR43350:SF19">
    <property type="entry name" value="D-GULOSIDE 3-DEHYDROGENASE"/>
    <property type="match status" value="1"/>
</dbReference>
<dbReference type="Gene3D" id="3.90.180.10">
    <property type="entry name" value="Medium-chain alcohol dehydrogenases, catalytic domain"/>
    <property type="match status" value="2"/>
</dbReference>
<dbReference type="Proteomes" id="UP000310458">
    <property type="component" value="Unassembled WGS sequence"/>
</dbReference>
<evidence type="ECO:0000313" key="6">
    <source>
        <dbReference type="EMBL" id="TLQ00246.1"/>
    </source>
</evidence>
<comment type="cofactor">
    <cofactor evidence="1">
        <name>Zn(2+)</name>
        <dbReference type="ChEBI" id="CHEBI:29105"/>
    </cofactor>
</comment>
<keyword evidence="7" id="KW-1185">Reference proteome</keyword>
<proteinExistence type="inferred from homology"/>
<dbReference type="Gene3D" id="3.40.50.720">
    <property type="entry name" value="NAD(P)-binding Rossmann-like Domain"/>
    <property type="match status" value="1"/>
</dbReference>
<evidence type="ECO:0000256" key="2">
    <source>
        <dbReference type="ARBA" id="ARBA00008072"/>
    </source>
</evidence>
<dbReference type="RefSeq" id="WP_138251747.1">
    <property type="nucleotide sequence ID" value="NZ_VAVZ01000003.1"/>
</dbReference>
<dbReference type="SUPFAM" id="SSF50129">
    <property type="entry name" value="GroES-like"/>
    <property type="match status" value="1"/>
</dbReference>
<dbReference type="InterPro" id="IPR036291">
    <property type="entry name" value="NAD(P)-bd_dom_sf"/>
</dbReference>
<keyword evidence="3" id="KW-0479">Metal-binding</keyword>
<evidence type="ECO:0000313" key="7">
    <source>
        <dbReference type="Proteomes" id="UP000310458"/>
    </source>
</evidence>
<dbReference type="SUPFAM" id="SSF51735">
    <property type="entry name" value="NAD(P)-binding Rossmann-fold domains"/>
    <property type="match status" value="1"/>
</dbReference>
<protein>
    <submittedName>
        <fullName evidence="6">Zinc-binding alcohol dehydrogenase</fullName>
    </submittedName>
</protein>
<dbReference type="GO" id="GO:0016491">
    <property type="term" value="F:oxidoreductase activity"/>
    <property type="evidence" value="ECO:0007669"/>
    <property type="project" value="UniProtKB-KW"/>
</dbReference>
<dbReference type="EMBL" id="VAVZ01000003">
    <property type="protein sequence ID" value="TLQ00246.1"/>
    <property type="molecule type" value="Genomic_DNA"/>
</dbReference>
<dbReference type="CDD" id="cd08255">
    <property type="entry name" value="2-desacetyl-2-hydroxyethyl_bacteriochlorophyllide_like"/>
    <property type="match status" value="1"/>
</dbReference>
<dbReference type="AlphaFoldDB" id="A0A5R9BHU7"/>
<dbReference type="GO" id="GO:0046872">
    <property type="term" value="F:metal ion binding"/>
    <property type="evidence" value="ECO:0007669"/>
    <property type="project" value="UniProtKB-KW"/>
</dbReference>
<name>A0A5R9BHU7_9MICC</name>
<keyword evidence="5" id="KW-0560">Oxidoreductase</keyword>
<reference evidence="6 7" key="1">
    <citation type="submission" date="2019-05" db="EMBL/GenBank/DDBJ databases">
        <title>Nesterenkonia sp. GY074 isolated from the Southern Atlantic Ocean.</title>
        <authorList>
            <person name="Zhang G."/>
        </authorList>
    </citation>
    <scope>NUCLEOTIDE SEQUENCE [LARGE SCALE GENOMIC DNA]</scope>
    <source>
        <strain evidence="6 7">GY074</strain>
    </source>
</reference>
<dbReference type="OrthoDB" id="9781588at2"/>
<dbReference type="PANTHER" id="PTHR43350">
    <property type="entry name" value="NAD-DEPENDENT ALCOHOL DEHYDROGENASE"/>
    <property type="match status" value="1"/>
</dbReference>
<evidence type="ECO:0000256" key="5">
    <source>
        <dbReference type="ARBA" id="ARBA00023002"/>
    </source>
</evidence>